<feature type="region of interest" description="Disordered" evidence="1">
    <location>
        <begin position="702"/>
        <end position="763"/>
    </location>
</feature>
<evidence type="ECO:0000313" key="3">
    <source>
        <dbReference type="Proteomes" id="UP000092666"/>
    </source>
</evidence>
<feature type="region of interest" description="Disordered" evidence="1">
    <location>
        <begin position="779"/>
        <end position="852"/>
    </location>
</feature>
<dbReference type="Proteomes" id="UP000092666">
    <property type="component" value="Unassembled WGS sequence"/>
</dbReference>
<feature type="compositionally biased region" description="Basic and acidic residues" evidence="1">
    <location>
        <begin position="488"/>
        <end position="507"/>
    </location>
</feature>
<dbReference type="EMBL" id="KI669506">
    <property type="protein sequence ID" value="OCF32952.1"/>
    <property type="molecule type" value="Genomic_DNA"/>
</dbReference>
<feature type="region of interest" description="Disordered" evidence="1">
    <location>
        <begin position="430"/>
        <end position="605"/>
    </location>
</feature>
<gene>
    <name evidence="2" type="ORF">I316_05290</name>
</gene>
<feature type="compositionally biased region" description="Basic and acidic residues" evidence="1">
    <location>
        <begin position="1023"/>
        <end position="1037"/>
    </location>
</feature>
<feature type="compositionally biased region" description="Basic and acidic residues" evidence="1">
    <location>
        <begin position="1047"/>
        <end position="1071"/>
    </location>
</feature>
<feature type="compositionally biased region" description="Pro residues" evidence="1">
    <location>
        <begin position="341"/>
        <end position="351"/>
    </location>
</feature>
<feature type="compositionally biased region" description="Basic and acidic residues" evidence="1">
    <location>
        <begin position="624"/>
        <end position="636"/>
    </location>
</feature>
<keyword evidence="3" id="KW-1185">Reference proteome</keyword>
<accession>A0A1B9GPH0</accession>
<feature type="compositionally biased region" description="Polar residues" evidence="1">
    <location>
        <begin position="1"/>
        <end position="10"/>
    </location>
</feature>
<feature type="compositionally biased region" description="Polar residues" evidence="1">
    <location>
        <begin position="582"/>
        <end position="593"/>
    </location>
</feature>
<dbReference type="OrthoDB" id="2565180at2759"/>
<feature type="compositionally biased region" description="Low complexity" evidence="1">
    <location>
        <begin position="1097"/>
        <end position="1111"/>
    </location>
</feature>
<feature type="region of interest" description="Disordered" evidence="1">
    <location>
        <begin position="868"/>
        <end position="1145"/>
    </location>
</feature>
<feature type="compositionally biased region" description="Basic and acidic residues" evidence="1">
    <location>
        <begin position="441"/>
        <end position="457"/>
    </location>
</feature>
<feature type="compositionally biased region" description="Basic and acidic residues" evidence="1">
    <location>
        <begin position="379"/>
        <end position="396"/>
    </location>
</feature>
<protein>
    <submittedName>
        <fullName evidence="2">Uncharacterized protein</fullName>
    </submittedName>
</protein>
<feature type="compositionally biased region" description="Polar residues" evidence="1">
    <location>
        <begin position="91"/>
        <end position="120"/>
    </location>
</feature>
<feature type="compositionally biased region" description="Basic and acidic residues" evidence="1">
    <location>
        <begin position="800"/>
        <end position="816"/>
    </location>
</feature>
<name>A0A1B9GPH0_9TREE</name>
<feature type="compositionally biased region" description="Polar residues" evidence="1">
    <location>
        <begin position="523"/>
        <end position="537"/>
    </location>
</feature>
<feature type="compositionally biased region" description="Polar residues" evidence="1">
    <location>
        <begin position="61"/>
        <end position="71"/>
    </location>
</feature>
<feature type="compositionally biased region" description="Basic and acidic residues" evidence="1">
    <location>
        <begin position="182"/>
        <end position="198"/>
    </location>
</feature>
<dbReference type="AlphaFoldDB" id="A0A1B9GPH0"/>
<feature type="region of interest" description="Disordered" evidence="1">
    <location>
        <begin position="1158"/>
        <end position="1261"/>
    </location>
</feature>
<proteinExistence type="predicted"/>
<evidence type="ECO:0000256" key="1">
    <source>
        <dbReference type="SAM" id="MobiDB-lite"/>
    </source>
</evidence>
<sequence>MSRPTPNSSYMPDPNGWIETAPPSSSSRSKSTRKPTQRPLLSFSHGLVTPVSSGYKRRTHTYNTNTSSISKTGAGPGPSTLLARRRGLENDTPSNNAFTAKRSGNASTRKSGQGTLNNFFSPPTTTTAGPSPRRSNVRTNNDPNTGKGENYKEFTEDTGARNDMRTPLSMRGSPRLFAQTEPIKRGLVFERSSKEKGKGKAAARIKVYKDDFWNSSSSDTDEAEKDDDATCARVPKLTQRRNNRNNLDESKQADSKVQGRTSSKSIDLAEDRHPASPQHGPTNAADCIRLQRDDRPSSSPPLFSPSHMKTPLPVPEPHPKARDAQTARTTPSSPPRGADTSPPPPITPVPPHIFANHLQLCGRDPAEANKIRASWNTHQDPKKTLKSATSDRQKDTEEPDVVDAQTKKRKRGTRLDAAIDEVDRRVWEAAHVKRHVTPPGEARDHDHDHGHEGKKLVDLSSSDPVDVEEKKLVDLTSSDPVEEAPQPDSKRARIEGRATKTGKKDAAAADMTTSRGPLIPIKKNTTAPLGKTISSSMIGRRSPGGQGNRPASAKKKARISAATPLPRTSVRQASVTDIPHSRASNPDHNTTTKSPPPAANVIMENNDVDIESKIEGVIEEARANEQRLERSLRQIGKEASQASQREKSQRHRQPSLSPSPVAPPSPQVDVDNHHASSPIPSPIHMAPEAHELTSSPHLLVTPKKSRQHHNEEAAKRHRVTPPKPRFPFKAMTDRQETLFEFPAPPPRPEYRLSSPHEQGRAREWKVAEMQPETLITWGLGEPSIDAEPDVTSSEIQPEGNDIREDKGLIGQERRFEGSQSPEPPLFSDQESSPIPGVNGAQRPSLGHKWSSKSIEPTAFSQVFPVLIPTSPISEKGPTPPRPQLAPRHRSTRAAVGAAPALDENGNTTTNGQPREGKEDAETPMRATGKAKWDHLSRGILAPTPSKPFAPREQSRHTPSAQLSKKRKTRSPPTSTPGRNDKGGEQSKLAAFGFFGADPASRAIAKRRKRQAGSGGDGDGFGRGWHDEEDHDFAEAESRLSSPSYAIQDRDRDLGAEGREGVKKGKGKDRSLGKVPEAPPHPALRPAGIRELERRAKANATGAAAAQDHASASRTDRDIASPSDVNRPESEGQVLQEASDESMTPLSVANRRFKMLMEDHDHEHDFDNEIENENDIDEEPLFGPASPVSADLLGLAHGSGSGSGSGSRRSSASGPDPGSDSGHSLTSSSQSGPADGWRTPGSTRAWWDGLDKRRGSEFGTVE</sequence>
<reference evidence="3" key="2">
    <citation type="submission" date="2013-12" db="EMBL/GenBank/DDBJ databases">
        <title>Evolution of pathogenesis and genome organization in the Tremellales.</title>
        <authorList>
            <person name="Cuomo C."/>
            <person name="Litvintseva A."/>
            <person name="Heitman J."/>
            <person name="Chen Y."/>
            <person name="Sun S."/>
            <person name="Springer D."/>
            <person name="Dromer F."/>
            <person name="Young S."/>
            <person name="Zeng Q."/>
            <person name="Chapman S."/>
            <person name="Gujja S."/>
            <person name="Saif S."/>
            <person name="Birren B."/>
        </authorList>
    </citation>
    <scope>NUCLEOTIDE SEQUENCE [LARGE SCALE GENOMIC DNA]</scope>
    <source>
        <strain evidence="3">BCC8398</strain>
    </source>
</reference>
<feature type="compositionally biased region" description="Low complexity" evidence="1">
    <location>
        <begin position="1205"/>
        <end position="1231"/>
    </location>
</feature>
<feature type="compositionally biased region" description="Acidic residues" evidence="1">
    <location>
        <begin position="1167"/>
        <end position="1179"/>
    </location>
</feature>
<organism evidence="2 3">
    <name type="scientific">Kwoniella heveanensis BCC8398</name>
    <dbReference type="NCBI Taxonomy" id="1296120"/>
    <lineage>
        <taxon>Eukaryota</taxon>
        <taxon>Fungi</taxon>
        <taxon>Dikarya</taxon>
        <taxon>Basidiomycota</taxon>
        <taxon>Agaricomycotina</taxon>
        <taxon>Tremellomycetes</taxon>
        <taxon>Tremellales</taxon>
        <taxon>Cryptococcaceae</taxon>
        <taxon>Kwoniella</taxon>
    </lineage>
</organism>
<feature type="compositionally biased region" description="Basic and acidic residues" evidence="1">
    <location>
        <begin position="149"/>
        <end position="164"/>
    </location>
</feature>
<feature type="region of interest" description="Disordered" evidence="1">
    <location>
        <begin position="624"/>
        <end position="685"/>
    </location>
</feature>
<feature type="compositionally biased region" description="Acidic residues" evidence="1">
    <location>
        <begin position="219"/>
        <end position="229"/>
    </location>
</feature>
<feature type="compositionally biased region" description="Low complexity" evidence="1">
    <location>
        <begin position="121"/>
        <end position="134"/>
    </location>
</feature>
<feature type="compositionally biased region" description="Gly residues" evidence="1">
    <location>
        <begin position="1012"/>
        <end position="1022"/>
    </location>
</feature>
<evidence type="ECO:0000313" key="2">
    <source>
        <dbReference type="EMBL" id="OCF32952.1"/>
    </source>
</evidence>
<feature type="region of interest" description="Disordered" evidence="1">
    <location>
        <begin position="1"/>
        <end position="417"/>
    </location>
</feature>
<reference evidence="2 3" key="1">
    <citation type="submission" date="2013-07" db="EMBL/GenBank/DDBJ databases">
        <title>The Genome Sequence of Cryptococcus heveanensis BCC8398.</title>
        <authorList>
            <consortium name="The Broad Institute Genome Sequencing Platform"/>
            <person name="Cuomo C."/>
            <person name="Litvintseva A."/>
            <person name="Chen Y."/>
            <person name="Heitman J."/>
            <person name="Sun S."/>
            <person name="Springer D."/>
            <person name="Dromer F."/>
            <person name="Young S.K."/>
            <person name="Zeng Q."/>
            <person name="Gargeya S."/>
            <person name="Fitzgerald M."/>
            <person name="Abouelleil A."/>
            <person name="Alvarado L."/>
            <person name="Berlin A.M."/>
            <person name="Chapman S.B."/>
            <person name="Dewar J."/>
            <person name="Goldberg J."/>
            <person name="Griggs A."/>
            <person name="Gujja S."/>
            <person name="Hansen M."/>
            <person name="Howarth C."/>
            <person name="Imamovic A."/>
            <person name="Larimer J."/>
            <person name="McCowan C."/>
            <person name="Murphy C."/>
            <person name="Pearson M."/>
            <person name="Priest M."/>
            <person name="Roberts A."/>
            <person name="Saif S."/>
            <person name="Shea T."/>
            <person name="Sykes S."/>
            <person name="Wortman J."/>
            <person name="Nusbaum C."/>
            <person name="Birren B."/>
        </authorList>
    </citation>
    <scope>NUCLEOTIDE SEQUENCE [LARGE SCALE GENOMIC DNA]</scope>
    <source>
        <strain evidence="2 3">BCC8398</strain>
    </source>
</reference>